<reference evidence="3" key="1">
    <citation type="journal article" date="2019" name="Int. J. Syst. Evol. Microbiol.">
        <title>The Global Catalogue of Microorganisms (GCM) 10K type strain sequencing project: providing services to taxonomists for standard genome sequencing and annotation.</title>
        <authorList>
            <consortium name="The Broad Institute Genomics Platform"/>
            <consortium name="The Broad Institute Genome Sequencing Center for Infectious Disease"/>
            <person name="Wu L."/>
            <person name="Ma J."/>
        </authorList>
    </citation>
    <scope>NUCLEOTIDE SEQUENCE [LARGE SCALE GENOMIC DNA]</scope>
    <source>
        <strain evidence="3">JCM 18053</strain>
    </source>
</reference>
<organism evidence="2 3">
    <name type="scientific">Prosthecobacter algae</name>
    <dbReference type="NCBI Taxonomy" id="1144682"/>
    <lineage>
        <taxon>Bacteria</taxon>
        <taxon>Pseudomonadati</taxon>
        <taxon>Verrucomicrobiota</taxon>
        <taxon>Verrucomicrobiia</taxon>
        <taxon>Verrucomicrobiales</taxon>
        <taxon>Verrucomicrobiaceae</taxon>
        <taxon>Prosthecobacter</taxon>
    </lineage>
</organism>
<dbReference type="Pfam" id="PF07693">
    <property type="entry name" value="KAP_NTPase"/>
    <property type="match status" value="1"/>
</dbReference>
<comment type="caution">
    <text evidence="2">The sequence shown here is derived from an EMBL/GenBank/DDBJ whole genome shotgun (WGS) entry which is preliminary data.</text>
</comment>
<evidence type="ECO:0000259" key="1">
    <source>
        <dbReference type="Pfam" id="PF07693"/>
    </source>
</evidence>
<evidence type="ECO:0000313" key="2">
    <source>
        <dbReference type="EMBL" id="GAA5150020.1"/>
    </source>
</evidence>
<name>A0ABP9PTL0_9BACT</name>
<protein>
    <recommendedName>
        <fullName evidence="1">KAP NTPase domain-containing protein</fullName>
    </recommendedName>
</protein>
<dbReference type="InterPro" id="IPR011646">
    <property type="entry name" value="KAP_P-loop"/>
</dbReference>
<gene>
    <name evidence="2" type="ORF">GCM10023213_48440</name>
</gene>
<keyword evidence="3" id="KW-1185">Reference proteome</keyword>
<dbReference type="SUPFAM" id="SSF52540">
    <property type="entry name" value="P-loop containing nucleoside triphosphate hydrolases"/>
    <property type="match status" value="1"/>
</dbReference>
<sequence length="463" mass="52265">MSKTPSPLTFEETDRLDLKAYCKRLESFLLVESDFVESSLVVALNASFGRGKTTFIEMWKNDLLKRRSSPNGDALEVPMPVILNAWESDYCGDPLVAILAGLLKAVDAMQGKSKSDETKAKKIKEAAQNLGWMLAGVGSGFTSKLTGVNPLEVANLMDAKKAERNPAPPDFIQLFNHRQKALEDLREALAEAFAGYSPKVLVFVDELDRCRPDYAINYLETIKHVFNIKGMIFLLAIDAHQLEVSAKALFGDGLDFPEYFRKFCHRVFELPMPERTPLALFLEHQISLYVQVLEKRNSRLKADSQFITNATQLAQGFNLTLRQLQEVFRVLGHALSTQDQNSIENMRPSAGRAALMLAIFRISFPSLYLQIGHSQTDHAPLCRELYARLGARNARSWIILYLSGLVDEDQEKKDFKAILKDVGDESYQSELLDSVQRASYDLWSHHEGVLILIWNKMQSIESI</sequence>
<dbReference type="EMBL" id="BAABIA010000017">
    <property type="protein sequence ID" value="GAA5150020.1"/>
    <property type="molecule type" value="Genomic_DNA"/>
</dbReference>
<accession>A0ABP9PTL0</accession>
<dbReference type="Proteomes" id="UP001499852">
    <property type="component" value="Unassembled WGS sequence"/>
</dbReference>
<proteinExistence type="predicted"/>
<dbReference type="RefSeq" id="WP_345739007.1">
    <property type="nucleotide sequence ID" value="NZ_BAABIA010000017.1"/>
</dbReference>
<dbReference type="InterPro" id="IPR027417">
    <property type="entry name" value="P-loop_NTPase"/>
</dbReference>
<feature type="domain" description="KAP NTPase" evidence="1">
    <location>
        <begin position="30"/>
        <end position="332"/>
    </location>
</feature>
<evidence type="ECO:0000313" key="3">
    <source>
        <dbReference type="Proteomes" id="UP001499852"/>
    </source>
</evidence>